<accession>A0ABV3Q682</accession>
<reference evidence="2 3" key="1">
    <citation type="journal article" date="1979" name="Int. J. Syst. Evol. Microbiol.">
        <title>Bacillus globisporus subsp. marinus subsp. nov.</title>
        <authorList>
            <person name="Liu H."/>
        </authorList>
    </citation>
    <scope>NUCLEOTIDE SEQUENCE [LARGE SCALE GENOMIC DNA]</scope>
    <source>
        <strain evidence="2 3">DSM 1297</strain>
    </source>
</reference>
<feature type="signal peptide" evidence="1">
    <location>
        <begin position="1"/>
        <end position="26"/>
    </location>
</feature>
<protein>
    <submittedName>
        <fullName evidence="2">Uncharacterized protein</fullName>
    </submittedName>
</protein>
<evidence type="ECO:0000313" key="2">
    <source>
        <dbReference type="EMBL" id="MEW9502852.1"/>
    </source>
</evidence>
<gene>
    <name evidence="2" type="ORF">AB1471_13735</name>
</gene>
<proteinExistence type="predicted"/>
<name>A0ABV3Q682_9BACL</name>
<keyword evidence="1" id="KW-0732">Signal</keyword>
<keyword evidence="3" id="KW-1185">Reference proteome</keyword>
<evidence type="ECO:0000256" key="1">
    <source>
        <dbReference type="SAM" id="SignalP"/>
    </source>
</evidence>
<dbReference type="EMBL" id="JBFMIA010000017">
    <property type="protein sequence ID" value="MEW9502852.1"/>
    <property type="molecule type" value="Genomic_DNA"/>
</dbReference>
<organism evidence="2 3">
    <name type="scientific">Jeotgalibacillus marinus</name>
    <dbReference type="NCBI Taxonomy" id="86667"/>
    <lineage>
        <taxon>Bacteria</taxon>
        <taxon>Bacillati</taxon>
        <taxon>Bacillota</taxon>
        <taxon>Bacilli</taxon>
        <taxon>Bacillales</taxon>
        <taxon>Caryophanaceae</taxon>
        <taxon>Jeotgalibacillus</taxon>
    </lineage>
</organism>
<comment type="caution">
    <text evidence="2">The sequence shown here is derived from an EMBL/GenBank/DDBJ whole genome shotgun (WGS) entry which is preliminary data.</text>
</comment>
<dbReference type="RefSeq" id="WP_367780340.1">
    <property type="nucleotide sequence ID" value="NZ_JBFMIA010000017.1"/>
</dbReference>
<sequence>MKKKFMSLVFATVLLTPLLISGNANAQGIPGNCEPHHGECFDNMHP</sequence>
<feature type="chain" id="PRO_5045257177" evidence="1">
    <location>
        <begin position="27"/>
        <end position="46"/>
    </location>
</feature>
<evidence type="ECO:0000313" key="3">
    <source>
        <dbReference type="Proteomes" id="UP001556040"/>
    </source>
</evidence>
<dbReference type="Proteomes" id="UP001556040">
    <property type="component" value="Unassembled WGS sequence"/>
</dbReference>